<name>A0A8H6G3L2_9LECA</name>
<proteinExistence type="predicted"/>
<dbReference type="Proteomes" id="UP000578531">
    <property type="component" value="Unassembled WGS sequence"/>
</dbReference>
<evidence type="ECO:0000313" key="2">
    <source>
        <dbReference type="Proteomes" id="UP000578531"/>
    </source>
</evidence>
<comment type="caution">
    <text evidence="1">The sequence shown here is derived from an EMBL/GenBank/DDBJ whole genome shotgun (WGS) entry which is preliminary data.</text>
</comment>
<protein>
    <submittedName>
        <fullName evidence="1">Uncharacterized protein</fullName>
    </submittedName>
</protein>
<reference evidence="1 2" key="1">
    <citation type="journal article" date="2020" name="Genomics">
        <title>Complete, high-quality genomes from long-read metagenomic sequencing of two wolf lichen thalli reveals enigmatic genome architecture.</title>
        <authorList>
            <person name="McKenzie S.K."/>
            <person name="Walston R.F."/>
            <person name="Allen J.L."/>
        </authorList>
    </citation>
    <scope>NUCLEOTIDE SEQUENCE [LARGE SCALE GENOMIC DNA]</scope>
    <source>
        <strain evidence="1">WasteWater2</strain>
    </source>
</reference>
<dbReference type="AlphaFoldDB" id="A0A8H6G3L2"/>
<evidence type="ECO:0000313" key="1">
    <source>
        <dbReference type="EMBL" id="KAF6239897.1"/>
    </source>
</evidence>
<accession>A0A8H6G3L2</accession>
<dbReference type="GeneID" id="59283179"/>
<dbReference type="RefSeq" id="XP_037169166.1">
    <property type="nucleotide sequence ID" value="XM_037303444.1"/>
</dbReference>
<sequence>MNSDLNPPTSTPRYFFLPSFLPPYSKRTTSSLSMSTTHHSEPATMATGTAPKRLRFDLFTEHVDNTHSEACYQMAFNTFNSFPTSLPNLRIDKRMEWRIDLMARAWETQGKSTVKLPGQAANRCWRITCMRWIFFNSTEGLWQEDWARRRIRRILLARRQDVDYISGISEGQCRHGTVKTSMRSGKTSDMVFLNELKPSDVLQKIALRSKPTRTMDVWRYKASNGRASPVYQPWGPWLLRGGGSVTSVPLTHHSALWLAGLGGGIPYYIMPPSHLHSSVALLSSFYLTHTGIAPMLVLTFSSYYNIELSHTSLSF</sequence>
<dbReference type="EMBL" id="JACCJC010000004">
    <property type="protein sequence ID" value="KAF6239897.1"/>
    <property type="molecule type" value="Genomic_DNA"/>
</dbReference>
<gene>
    <name evidence="1" type="ORF">HO173_001505</name>
</gene>
<keyword evidence="2" id="KW-1185">Reference proteome</keyword>
<organism evidence="1 2">
    <name type="scientific">Letharia columbiana</name>
    <dbReference type="NCBI Taxonomy" id="112416"/>
    <lineage>
        <taxon>Eukaryota</taxon>
        <taxon>Fungi</taxon>
        <taxon>Dikarya</taxon>
        <taxon>Ascomycota</taxon>
        <taxon>Pezizomycotina</taxon>
        <taxon>Lecanoromycetes</taxon>
        <taxon>OSLEUM clade</taxon>
        <taxon>Lecanoromycetidae</taxon>
        <taxon>Lecanorales</taxon>
        <taxon>Lecanorineae</taxon>
        <taxon>Parmeliaceae</taxon>
        <taxon>Letharia</taxon>
    </lineage>
</organism>